<sequence>MAAAAAATTAHARHHLKLVIDTNSRRVLFAEANGEAIEFLYSLLVSPHVSLPFDGATWNACIGNVYESVDKLRAFAAAANIGLSSSTVQQQRQEEEERFFVCCGEGNGNGNGAGSCGCYVADKSGARCPSCGGEMAVEVPRGDPGASCSDPYDAGAADWPGGMKGADLTCMLMDDLNVMPAGSGLSLATSFMMGFVAPGVLQETVVCLGYTEVIRGRAEEEQRGYPSSDFSFKMIWFG</sequence>
<dbReference type="Gramene" id="OQU86290">
    <property type="protein sequence ID" value="OQU86290"/>
    <property type="gene ID" value="SORBI_3003G066100"/>
</dbReference>
<dbReference type="InterPro" id="IPR007750">
    <property type="entry name" value="DUF674"/>
</dbReference>
<gene>
    <name evidence="1" type="ORF">SORBI_3003G066100</name>
</gene>
<dbReference type="OMA" id="LAGNIMR"/>
<reference evidence="1 2" key="1">
    <citation type="journal article" date="2009" name="Nature">
        <title>The Sorghum bicolor genome and the diversification of grasses.</title>
        <authorList>
            <person name="Paterson A.H."/>
            <person name="Bowers J.E."/>
            <person name="Bruggmann R."/>
            <person name="Dubchak I."/>
            <person name="Grimwood J."/>
            <person name="Gundlach H."/>
            <person name="Haberer G."/>
            <person name="Hellsten U."/>
            <person name="Mitros T."/>
            <person name="Poliakov A."/>
            <person name="Schmutz J."/>
            <person name="Spannagl M."/>
            <person name="Tang H."/>
            <person name="Wang X."/>
            <person name="Wicker T."/>
            <person name="Bharti A.K."/>
            <person name="Chapman J."/>
            <person name="Feltus F.A."/>
            <person name="Gowik U."/>
            <person name="Grigoriev I.V."/>
            <person name="Lyons E."/>
            <person name="Maher C.A."/>
            <person name="Martis M."/>
            <person name="Narechania A."/>
            <person name="Otillar R.P."/>
            <person name="Penning B.W."/>
            <person name="Salamov A.A."/>
            <person name="Wang Y."/>
            <person name="Zhang L."/>
            <person name="Carpita N.C."/>
            <person name="Freeling M."/>
            <person name="Gingle A.R."/>
            <person name="Hash C.T."/>
            <person name="Keller B."/>
            <person name="Klein P."/>
            <person name="Kresovich S."/>
            <person name="McCann M.C."/>
            <person name="Ming R."/>
            <person name="Peterson D.G."/>
            <person name="Mehboob-ur-Rahman"/>
            <person name="Ware D."/>
            <person name="Westhoff P."/>
            <person name="Mayer K.F."/>
            <person name="Messing J."/>
            <person name="Rokhsar D.S."/>
        </authorList>
    </citation>
    <scope>NUCLEOTIDE SEQUENCE [LARGE SCALE GENOMIC DNA]</scope>
    <source>
        <strain evidence="2">cv. BTx623</strain>
    </source>
</reference>
<protein>
    <submittedName>
        <fullName evidence="1">Uncharacterized protein</fullName>
    </submittedName>
</protein>
<accession>A0A1W0VVZ4</accession>
<dbReference type="AlphaFoldDB" id="A0A1W0VVZ4"/>
<organism evidence="1 2">
    <name type="scientific">Sorghum bicolor</name>
    <name type="common">Sorghum</name>
    <name type="synonym">Sorghum vulgare</name>
    <dbReference type="NCBI Taxonomy" id="4558"/>
    <lineage>
        <taxon>Eukaryota</taxon>
        <taxon>Viridiplantae</taxon>
        <taxon>Streptophyta</taxon>
        <taxon>Embryophyta</taxon>
        <taxon>Tracheophyta</taxon>
        <taxon>Spermatophyta</taxon>
        <taxon>Magnoliopsida</taxon>
        <taxon>Liliopsida</taxon>
        <taxon>Poales</taxon>
        <taxon>Poaceae</taxon>
        <taxon>PACMAD clade</taxon>
        <taxon>Panicoideae</taxon>
        <taxon>Andropogonodae</taxon>
        <taxon>Andropogoneae</taxon>
        <taxon>Sorghinae</taxon>
        <taxon>Sorghum</taxon>
    </lineage>
</organism>
<dbReference type="PANTHER" id="PTHR33103">
    <property type="entry name" value="OS01G0153900 PROTEIN"/>
    <property type="match status" value="1"/>
</dbReference>
<name>A0A1W0VVZ4_SORBI</name>
<dbReference type="EMBL" id="CM000762">
    <property type="protein sequence ID" value="OQU86290.1"/>
    <property type="molecule type" value="Genomic_DNA"/>
</dbReference>
<dbReference type="PANTHER" id="PTHR33103:SF101">
    <property type="match status" value="1"/>
</dbReference>
<evidence type="ECO:0000313" key="1">
    <source>
        <dbReference type="EMBL" id="OQU86290.1"/>
    </source>
</evidence>
<reference evidence="2" key="2">
    <citation type="journal article" date="2018" name="Plant J.">
        <title>The Sorghum bicolor reference genome: improved assembly, gene annotations, a transcriptome atlas, and signatures of genome organization.</title>
        <authorList>
            <person name="McCormick R.F."/>
            <person name="Truong S.K."/>
            <person name="Sreedasyam A."/>
            <person name="Jenkins J."/>
            <person name="Shu S."/>
            <person name="Sims D."/>
            <person name="Kennedy M."/>
            <person name="Amirebrahimi M."/>
            <person name="Weers B.D."/>
            <person name="McKinley B."/>
            <person name="Mattison A."/>
            <person name="Morishige D.T."/>
            <person name="Grimwood J."/>
            <person name="Schmutz J."/>
            <person name="Mullet J.E."/>
        </authorList>
    </citation>
    <scope>NUCLEOTIDE SEQUENCE [LARGE SCALE GENOMIC DNA]</scope>
    <source>
        <strain evidence="2">cv. BTx623</strain>
    </source>
</reference>
<dbReference type="eggNOG" id="ENOG502R4E2">
    <property type="taxonomic scope" value="Eukaryota"/>
</dbReference>
<evidence type="ECO:0000313" key="2">
    <source>
        <dbReference type="Proteomes" id="UP000000768"/>
    </source>
</evidence>
<dbReference type="Proteomes" id="UP000000768">
    <property type="component" value="Chromosome 3"/>
</dbReference>
<keyword evidence="2" id="KW-1185">Reference proteome</keyword>
<dbReference type="Pfam" id="PF05056">
    <property type="entry name" value="DUF674"/>
    <property type="match status" value="1"/>
</dbReference>
<proteinExistence type="predicted"/>
<dbReference type="InParanoid" id="A0A1W0VVZ4"/>
<dbReference type="STRING" id="4558.A0A1W0VVZ4"/>